<dbReference type="InterPro" id="IPR007594">
    <property type="entry name" value="RFT1"/>
</dbReference>
<reference evidence="11" key="1">
    <citation type="journal article" date="2016" name="Nature">
        <title>The genome of the seagrass Zostera marina reveals angiosperm adaptation to the sea.</title>
        <authorList>
            <person name="Olsen J.L."/>
            <person name="Rouze P."/>
            <person name="Verhelst B."/>
            <person name="Lin Y.-C."/>
            <person name="Bayer T."/>
            <person name="Collen J."/>
            <person name="Dattolo E."/>
            <person name="De Paoli E."/>
            <person name="Dittami S."/>
            <person name="Maumus F."/>
            <person name="Michel G."/>
            <person name="Kersting A."/>
            <person name="Lauritano C."/>
            <person name="Lohaus R."/>
            <person name="Toepel M."/>
            <person name="Tonon T."/>
            <person name="Vanneste K."/>
            <person name="Amirebrahimi M."/>
            <person name="Brakel J."/>
            <person name="Bostroem C."/>
            <person name="Chovatia M."/>
            <person name="Grimwood J."/>
            <person name="Jenkins J.W."/>
            <person name="Jueterbock A."/>
            <person name="Mraz A."/>
            <person name="Stam W.T."/>
            <person name="Tice H."/>
            <person name="Bornberg-Bauer E."/>
            <person name="Green P.J."/>
            <person name="Pearson G.A."/>
            <person name="Procaccini G."/>
            <person name="Duarte C.M."/>
            <person name="Schmutz J."/>
            <person name="Reusch T.B.H."/>
            <person name="Van de Peer Y."/>
        </authorList>
    </citation>
    <scope>NUCLEOTIDE SEQUENCE [LARGE SCALE GENOMIC DNA]</scope>
    <source>
        <strain evidence="11">cv. Finnish</strain>
    </source>
</reference>
<proteinExistence type="inferred from homology"/>
<feature type="transmembrane region" description="Helical" evidence="9">
    <location>
        <begin position="128"/>
        <end position="147"/>
    </location>
</feature>
<dbReference type="PANTHER" id="PTHR13117:SF5">
    <property type="entry name" value="PROTEIN RFT1 HOMOLOG"/>
    <property type="match status" value="1"/>
</dbReference>
<dbReference type="OMA" id="WPGKLFG"/>
<feature type="transmembrane region" description="Helical" evidence="9">
    <location>
        <begin position="316"/>
        <end position="336"/>
    </location>
</feature>
<evidence type="ECO:0000313" key="10">
    <source>
        <dbReference type="EMBL" id="KMZ69944.1"/>
    </source>
</evidence>
<comment type="subcellular location">
    <subcellularLocation>
        <location evidence="1 9">Endoplasmic reticulum membrane</location>
        <topology evidence="1 9">Multi-pass membrane protein</topology>
    </subcellularLocation>
</comment>
<feature type="transmembrane region" description="Helical" evidence="9">
    <location>
        <begin position="15"/>
        <end position="36"/>
    </location>
</feature>
<feature type="transmembrane region" description="Helical" evidence="9">
    <location>
        <begin position="412"/>
        <end position="434"/>
    </location>
</feature>
<evidence type="ECO:0000256" key="2">
    <source>
        <dbReference type="ARBA" id="ARBA00004922"/>
    </source>
</evidence>
<dbReference type="OrthoDB" id="773693at2759"/>
<evidence type="ECO:0000256" key="4">
    <source>
        <dbReference type="ARBA" id="ARBA00022692"/>
    </source>
</evidence>
<evidence type="ECO:0000256" key="1">
    <source>
        <dbReference type="ARBA" id="ARBA00004477"/>
    </source>
</evidence>
<evidence type="ECO:0000256" key="6">
    <source>
        <dbReference type="ARBA" id="ARBA00022989"/>
    </source>
</evidence>
<comment type="caution">
    <text evidence="10">The sequence shown here is derived from an EMBL/GenBank/DDBJ whole genome shotgun (WGS) entry which is preliminary data.</text>
</comment>
<dbReference type="STRING" id="29655.A0A0K9PLV2"/>
<dbReference type="AlphaFoldDB" id="A0A0K9PLV2"/>
<protein>
    <recommendedName>
        <fullName evidence="9">Protein RFT1 homolog</fullName>
    </recommendedName>
</protein>
<feature type="transmembrane region" description="Helical" evidence="9">
    <location>
        <begin position="189"/>
        <end position="213"/>
    </location>
</feature>
<gene>
    <name evidence="10" type="ORF">ZOSMA_202G00310</name>
</gene>
<evidence type="ECO:0000256" key="8">
    <source>
        <dbReference type="ARBA" id="ARBA00045912"/>
    </source>
</evidence>
<organism evidence="10 11">
    <name type="scientific">Zostera marina</name>
    <name type="common">Eelgrass</name>
    <dbReference type="NCBI Taxonomy" id="29655"/>
    <lineage>
        <taxon>Eukaryota</taxon>
        <taxon>Viridiplantae</taxon>
        <taxon>Streptophyta</taxon>
        <taxon>Embryophyta</taxon>
        <taxon>Tracheophyta</taxon>
        <taxon>Spermatophyta</taxon>
        <taxon>Magnoliopsida</taxon>
        <taxon>Liliopsida</taxon>
        <taxon>Zosteraceae</taxon>
        <taxon>Zostera</taxon>
    </lineage>
</organism>
<feature type="transmembrane region" description="Helical" evidence="9">
    <location>
        <begin position="446"/>
        <end position="466"/>
    </location>
</feature>
<dbReference type="PANTHER" id="PTHR13117">
    <property type="entry name" value="ENDOPLASMIC RETICULUM MULTISPAN TRANSMEMBRANE PROTEIN-RELATED"/>
    <property type="match status" value="1"/>
</dbReference>
<keyword evidence="7 9" id="KW-0472">Membrane</keyword>
<dbReference type="GO" id="GO:0034203">
    <property type="term" value="P:glycolipid translocation"/>
    <property type="evidence" value="ECO:0000318"/>
    <property type="project" value="GO_Central"/>
</dbReference>
<comment type="similarity">
    <text evidence="3 9">Belongs to the RFT1 family.</text>
</comment>
<comment type="pathway">
    <text evidence="2">Protein modification; protein glycosylation.</text>
</comment>
<keyword evidence="6 9" id="KW-1133">Transmembrane helix</keyword>
<keyword evidence="5" id="KW-0256">Endoplasmic reticulum</keyword>
<keyword evidence="4 9" id="KW-0812">Transmembrane</keyword>
<feature type="transmembrane region" description="Helical" evidence="9">
    <location>
        <begin position="478"/>
        <end position="500"/>
    </location>
</feature>
<evidence type="ECO:0000313" key="11">
    <source>
        <dbReference type="Proteomes" id="UP000036987"/>
    </source>
</evidence>
<dbReference type="Pfam" id="PF04506">
    <property type="entry name" value="Rft-1"/>
    <property type="match status" value="1"/>
</dbReference>
<feature type="transmembrane region" description="Helical" evidence="9">
    <location>
        <begin position="159"/>
        <end position="177"/>
    </location>
</feature>
<feature type="transmembrane region" description="Helical" evidence="9">
    <location>
        <begin position="388"/>
        <end position="406"/>
    </location>
</feature>
<evidence type="ECO:0000256" key="7">
    <source>
        <dbReference type="ARBA" id="ARBA00023136"/>
    </source>
</evidence>
<feature type="transmembrane region" description="Helical" evidence="9">
    <location>
        <begin position="96"/>
        <end position="116"/>
    </location>
</feature>
<feature type="transmembrane region" description="Helical" evidence="9">
    <location>
        <begin position="356"/>
        <end position="376"/>
    </location>
</feature>
<dbReference type="EMBL" id="LFYR01000736">
    <property type="protein sequence ID" value="KMZ69944.1"/>
    <property type="molecule type" value="Genomic_DNA"/>
</dbReference>
<evidence type="ECO:0000256" key="9">
    <source>
        <dbReference type="RuleBase" id="RU365067"/>
    </source>
</evidence>
<dbReference type="GO" id="GO:0005789">
    <property type="term" value="C:endoplasmic reticulum membrane"/>
    <property type="evidence" value="ECO:0000318"/>
    <property type="project" value="GO_Central"/>
</dbReference>
<dbReference type="Proteomes" id="UP000036987">
    <property type="component" value="Unassembled WGS sequence"/>
</dbReference>
<accession>A0A0K9PLV2</accession>
<comment type="function">
    <text evidence="8 9">Intramembrane glycolipid transporter that operates in the biosynthetic pathway of dolichol-linked oligosaccharides, the glycan precursors employed in protein asparagine (N)-glycosylation. The sequential addition of sugars to dolichol pyrophosphate produces dolichol-linked oligosaccharides containing fourteen sugars, including two GlcNAcs, nine mannoses and three glucoses. Once assembled, the oligosaccharide is transferred from the lipid to nascent proteins by oligosaccharyltransferases. The assembly of dolichol-linked oligosaccharides begins on the cytosolic side of the endoplasmic reticulum membrane and finishes in its lumen. RFT1 could mediate the translocation of the cytosolically oriented intermediate DolPP-GlcNAc2Man5, produced by ALG11, into the ER lumen where dolichol-linked oligosaccharides assembly continues. However, the intramembrane lipid transporter activity could not be confirmed in vitro.</text>
</comment>
<keyword evidence="11" id="KW-1185">Reference proteome</keyword>
<dbReference type="GO" id="GO:0006488">
    <property type="term" value="P:dolichol-linked oligosaccharide biosynthetic process"/>
    <property type="evidence" value="ECO:0007669"/>
    <property type="project" value="InterPro"/>
</dbReference>
<name>A0A0K9PLV2_ZOSMR</name>
<evidence type="ECO:0000256" key="5">
    <source>
        <dbReference type="ARBA" id="ARBA00022824"/>
    </source>
</evidence>
<evidence type="ECO:0000256" key="3">
    <source>
        <dbReference type="ARBA" id="ARBA00010288"/>
    </source>
</evidence>
<sequence>MADGGLKGQSLSSTYSYLMMTQIISRGISFLFTTVWMTRNLSKEEYADYTIKYHLFMTFIFISREGFRRACMRTEVNCKDGRIKENVTRLLRACRWTLPFGLSLSFAAFLFAFWYLQLQLSDPYTKGFFIHGIACIMEILAEPLYILSQNLLLLRLRMVVESMATLLRCLTIFILVSTKNNMDRGIIFAYSQAAYAACFLIGYCSYFLTFQIISQTEIFSLRVYDDTDEGRKLLNSCRLYTYQAFQKFFLQEGEKMVLVPFGSTYNQATYGLIDRLGSLVVRLVFLPVEESSYATFAKLSTGKYRLKKLGSSLMEALKIVVLMGLMFTAFGPSYSYSFVRIIHGKEWSDGEASTALSYYCIYIITLAINGTSEAFLHAVATKDQLYSSNIFMIICSVSYIVLNIILLRLAGIVGLIAANSINMSLRIIYSAVFIRQYFQNSSTFEFRGCLPSGWLMLLFSAGITLLSERLFLDKHNFWPTFFLHFLVGLACICLSSFVIYRHEKDFIKKILNLRKHVD</sequence>